<dbReference type="PANTHER" id="PTHR11879:SF22">
    <property type="entry name" value="ASPARTATE AMINOTRANSFERASE, MITOCHONDRIAL"/>
    <property type="match status" value="1"/>
</dbReference>
<dbReference type="GO" id="GO:0005739">
    <property type="term" value="C:mitochondrion"/>
    <property type="evidence" value="ECO:0007669"/>
    <property type="project" value="TreeGrafter"/>
</dbReference>
<feature type="domain" description="Aminotransferase class I/classII large" evidence="9">
    <location>
        <begin position="386"/>
        <end position="734"/>
    </location>
</feature>
<dbReference type="GO" id="GO:0004069">
    <property type="term" value="F:L-aspartate:2-oxoglutarate aminotransferase activity"/>
    <property type="evidence" value="ECO:0007669"/>
    <property type="project" value="UniProtKB-EC"/>
</dbReference>
<dbReference type="Pfam" id="PF00155">
    <property type="entry name" value="Aminotran_1_2"/>
    <property type="match status" value="1"/>
</dbReference>
<gene>
    <name evidence="10" type="primary">got2</name>
    <name evidence="10" type="ORF">LOC62_01G001159</name>
</gene>
<evidence type="ECO:0000256" key="8">
    <source>
        <dbReference type="SAM" id="MobiDB-lite"/>
    </source>
</evidence>
<comment type="similarity">
    <text evidence="2">Belongs to the class-I pyridoxal-phosphate-dependent aminotransferase family.</text>
</comment>
<accession>A0AAF0Y086</accession>
<sequence length="864" mass="94479">MSDNDDLADRPVHPPEDAPPQDATTTTTTEEAEPLLENDDQNDGLSLAAALSALPPDPEEDGMGASAHFDPDMLANLAALSNIPHDDDEPVEEVAEELEGDKEAEEAPLVLDEAEQDYSSLLIPPAEPLAGEQGEEFVLDIPAGDDQELQGGEEEVELRGVESEGDMSEDDESRPTTPGVPGDRRDRWVDGEYRPRLYYEGGKLKRRRNRTVFIKRGVPSMCRMDTPTIPQRKRRKPNDEVPVNYELGLRVQALESLIRSGGTVDAAAASAAAMETIMHATRAANNGQPEAAHALQQLSQSAATGLGIGGMSQDAQSSLLLDVLQQLSAASMGRPQSESQQPDDGSVSEMRATWSAVPAAPAESSVQVEQAFEEDQAAQKLNIALPVLLDDSGKAYLPPTVKYAEKKLREESMFTYETLPVEGYTPFLESGTKFAYGEDSQAIKRNHVAAIQAMSTTGGLRLAATFLSRFPIVTTAQRSIYIPTPTTDEDVAVLRDAGLDIKMYRFHDLKTGMVDWEGMRDDLQQAPARSVVLLHVSGSIPTGAEPTAAQWRLLTALLQERHLIPLVVMAFQGLTTGDAGRDAQPLRFMVHENLPVVLVQSFEAMMGLYADSPAIVSVPTLSIEDRDRIDSQLRNIARSMYARPSTWGALLANAVLSDTKLYAAWLGEIKAQFERLRSVREKLFEILVNKLKTPGTWSYLKRISGMYCSILLPQAQLDALTSKRNVHILPDGCISLGCFNNSAKIDMFARALDYVVREGIREAEEQQAQTLAMEQALQAAKEQQEREEAEASAAAAAAEAAAAQAEDALLMEASIQNAIDAQRVEEEEEVRREEEARLLEEQVRKAAERAEIARQAELILASIE</sequence>
<evidence type="ECO:0000256" key="1">
    <source>
        <dbReference type="ARBA" id="ARBA00001933"/>
    </source>
</evidence>
<evidence type="ECO:0000256" key="5">
    <source>
        <dbReference type="ARBA" id="ARBA00022679"/>
    </source>
</evidence>
<dbReference type="PANTHER" id="PTHR11879">
    <property type="entry name" value="ASPARTATE AMINOTRANSFERASE"/>
    <property type="match status" value="1"/>
</dbReference>
<dbReference type="Gene3D" id="3.90.1150.10">
    <property type="entry name" value="Aspartate Aminotransferase, domain 1"/>
    <property type="match status" value="1"/>
</dbReference>
<feature type="region of interest" description="Disordered" evidence="8">
    <location>
        <begin position="1"/>
        <end position="70"/>
    </location>
</feature>
<dbReference type="PRINTS" id="PR00799">
    <property type="entry name" value="TRANSAMINASE"/>
</dbReference>
<evidence type="ECO:0000259" key="9">
    <source>
        <dbReference type="Pfam" id="PF00155"/>
    </source>
</evidence>
<dbReference type="GeneID" id="87804416"/>
<keyword evidence="6" id="KW-0663">Pyridoxal phosphate</keyword>
<keyword evidence="11" id="KW-1185">Reference proteome</keyword>
<dbReference type="InterPro" id="IPR004839">
    <property type="entry name" value="Aminotransferase_I/II_large"/>
</dbReference>
<protein>
    <submittedName>
        <fullName evidence="10">Aspartate aminotransferase, mitochondrial</fullName>
    </submittedName>
</protein>
<feature type="compositionally biased region" description="Basic and acidic residues" evidence="8">
    <location>
        <begin position="7"/>
        <end position="16"/>
    </location>
</feature>
<dbReference type="Gene3D" id="3.40.640.10">
    <property type="entry name" value="Type I PLP-dependent aspartate aminotransferase-like (Major domain)"/>
    <property type="match status" value="1"/>
</dbReference>
<comment type="subunit">
    <text evidence="3">Homodimer.</text>
</comment>
<feature type="region of interest" description="Disordered" evidence="8">
    <location>
        <begin position="147"/>
        <end position="188"/>
    </location>
</feature>
<feature type="compositionally biased region" description="Polar residues" evidence="8">
    <location>
        <begin position="334"/>
        <end position="343"/>
    </location>
</feature>
<evidence type="ECO:0000256" key="4">
    <source>
        <dbReference type="ARBA" id="ARBA00022576"/>
    </source>
</evidence>
<dbReference type="EMBL" id="CP086714">
    <property type="protein sequence ID" value="WOO77585.1"/>
    <property type="molecule type" value="Genomic_DNA"/>
</dbReference>
<evidence type="ECO:0000256" key="3">
    <source>
        <dbReference type="ARBA" id="ARBA00011738"/>
    </source>
</evidence>
<feature type="compositionally biased region" description="Acidic residues" evidence="8">
    <location>
        <begin position="86"/>
        <end position="107"/>
    </location>
</feature>
<feature type="compositionally biased region" description="Acidic residues" evidence="8">
    <location>
        <begin position="163"/>
        <end position="172"/>
    </location>
</feature>
<dbReference type="GO" id="GO:0006533">
    <property type="term" value="P:L-aspartate catabolic process"/>
    <property type="evidence" value="ECO:0007669"/>
    <property type="project" value="TreeGrafter"/>
</dbReference>
<dbReference type="Proteomes" id="UP000827549">
    <property type="component" value="Chromosome 1"/>
</dbReference>
<keyword evidence="4 10" id="KW-0032">Aminotransferase</keyword>
<reference evidence="10" key="1">
    <citation type="submission" date="2023-10" db="EMBL/GenBank/DDBJ databases">
        <authorList>
            <person name="Noh H."/>
        </authorList>
    </citation>
    <scope>NUCLEOTIDE SEQUENCE</scope>
    <source>
        <strain evidence="10">DUCC4014</strain>
    </source>
</reference>
<dbReference type="GO" id="GO:0030170">
    <property type="term" value="F:pyridoxal phosphate binding"/>
    <property type="evidence" value="ECO:0007669"/>
    <property type="project" value="InterPro"/>
</dbReference>
<dbReference type="InterPro" id="IPR015424">
    <property type="entry name" value="PyrdxlP-dep_Trfase"/>
</dbReference>
<feature type="coiled-coil region" evidence="7">
    <location>
        <begin position="763"/>
        <end position="856"/>
    </location>
</feature>
<dbReference type="InterPro" id="IPR015422">
    <property type="entry name" value="PyrdxlP-dep_Trfase_small"/>
</dbReference>
<feature type="region of interest" description="Disordered" evidence="8">
    <location>
        <begin position="82"/>
        <end position="107"/>
    </location>
</feature>
<keyword evidence="5" id="KW-0808">Transferase</keyword>
<comment type="cofactor">
    <cofactor evidence="1">
        <name>pyridoxal 5'-phosphate</name>
        <dbReference type="ChEBI" id="CHEBI:597326"/>
    </cofactor>
</comment>
<proteinExistence type="inferred from homology"/>
<feature type="compositionally biased region" description="Acidic residues" evidence="8">
    <location>
        <begin position="30"/>
        <end position="42"/>
    </location>
</feature>
<evidence type="ECO:0000313" key="10">
    <source>
        <dbReference type="EMBL" id="WOO77585.1"/>
    </source>
</evidence>
<evidence type="ECO:0000256" key="6">
    <source>
        <dbReference type="ARBA" id="ARBA00022898"/>
    </source>
</evidence>
<dbReference type="InterPro" id="IPR015421">
    <property type="entry name" value="PyrdxlP-dep_Trfase_major"/>
</dbReference>
<feature type="compositionally biased region" description="Low complexity" evidence="8">
    <location>
        <begin position="45"/>
        <end position="54"/>
    </location>
</feature>
<dbReference type="RefSeq" id="XP_062623617.1">
    <property type="nucleotide sequence ID" value="XM_062767633.1"/>
</dbReference>
<feature type="compositionally biased region" description="Acidic residues" evidence="8">
    <location>
        <begin position="147"/>
        <end position="156"/>
    </location>
</feature>
<dbReference type="InterPro" id="IPR000796">
    <property type="entry name" value="Asp_trans"/>
</dbReference>
<feature type="compositionally biased region" description="Low complexity" evidence="8">
    <location>
        <begin position="20"/>
        <end position="29"/>
    </location>
</feature>
<dbReference type="SUPFAM" id="SSF53383">
    <property type="entry name" value="PLP-dependent transferases"/>
    <property type="match status" value="1"/>
</dbReference>
<evidence type="ECO:0000256" key="7">
    <source>
        <dbReference type="SAM" id="Coils"/>
    </source>
</evidence>
<dbReference type="AlphaFoldDB" id="A0AAF0Y086"/>
<feature type="region of interest" description="Disordered" evidence="8">
    <location>
        <begin position="330"/>
        <end position="356"/>
    </location>
</feature>
<evidence type="ECO:0000313" key="11">
    <source>
        <dbReference type="Proteomes" id="UP000827549"/>
    </source>
</evidence>
<keyword evidence="7" id="KW-0175">Coiled coil</keyword>
<evidence type="ECO:0000256" key="2">
    <source>
        <dbReference type="ARBA" id="ARBA00007441"/>
    </source>
</evidence>
<organism evidence="10 11">
    <name type="scientific">Vanrija pseudolonga</name>
    <dbReference type="NCBI Taxonomy" id="143232"/>
    <lineage>
        <taxon>Eukaryota</taxon>
        <taxon>Fungi</taxon>
        <taxon>Dikarya</taxon>
        <taxon>Basidiomycota</taxon>
        <taxon>Agaricomycotina</taxon>
        <taxon>Tremellomycetes</taxon>
        <taxon>Trichosporonales</taxon>
        <taxon>Trichosporonaceae</taxon>
        <taxon>Vanrija</taxon>
    </lineage>
</organism>
<name>A0AAF0Y086_9TREE</name>